<proteinExistence type="predicted"/>
<organism evidence="1 2">
    <name type="scientific">Bacteroides sedimenti</name>
    <dbReference type="NCBI Taxonomy" id="2136147"/>
    <lineage>
        <taxon>Bacteria</taxon>
        <taxon>Pseudomonadati</taxon>
        <taxon>Bacteroidota</taxon>
        <taxon>Bacteroidia</taxon>
        <taxon>Bacteroidales</taxon>
        <taxon>Bacteroidaceae</taxon>
        <taxon>Bacteroides</taxon>
    </lineage>
</organism>
<dbReference type="Proteomes" id="UP001496674">
    <property type="component" value="Chromosome"/>
</dbReference>
<protein>
    <submittedName>
        <fullName evidence="1">Uncharacterized protein</fullName>
    </submittedName>
</protein>
<sequence>MAREKKEKDESNQQKECWEKIEIPGKLADLHIHYVDPVDKQIRNNEQCEQCEEDFLYHNSYCVLKSFLTEQERL</sequence>
<dbReference type="EMBL" id="AP028055">
    <property type="protein sequence ID" value="BEG98150.1"/>
    <property type="molecule type" value="Genomic_DNA"/>
</dbReference>
<accession>A0ABM8I7S3</accession>
<evidence type="ECO:0000313" key="1">
    <source>
        <dbReference type="EMBL" id="BEG98150.1"/>
    </source>
</evidence>
<evidence type="ECO:0000313" key="2">
    <source>
        <dbReference type="Proteomes" id="UP001496674"/>
    </source>
</evidence>
<reference evidence="1 2" key="1">
    <citation type="submission" date="2023-04" db="EMBL/GenBank/DDBJ databases">
        <title>Draft genome sequence of acteroides sedimenti strain YN3PY1.</title>
        <authorList>
            <person name="Yoshida N."/>
        </authorList>
    </citation>
    <scope>NUCLEOTIDE SEQUENCE [LARGE SCALE GENOMIC DNA]</scope>
    <source>
        <strain evidence="1 2">YN3PY1</strain>
    </source>
</reference>
<name>A0ABM8I7S3_9BACE</name>
<keyword evidence="2" id="KW-1185">Reference proteome</keyword>
<gene>
    <name evidence="1" type="ORF">BSYN_04150</name>
</gene>